<evidence type="ECO:0008006" key="11">
    <source>
        <dbReference type="Google" id="ProtNLM"/>
    </source>
</evidence>
<dbReference type="GO" id="GO:0005886">
    <property type="term" value="C:plasma membrane"/>
    <property type="evidence" value="ECO:0007669"/>
    <property type="project" value="UniProtKB-SubCell"/>
</dbReference>
<feature type="transmembrane region" description="Helical" evidence="7">
    <location>
        <begin position="33"/>
        <end position="53"/>
    </location>
</feature>
<feature type="domain" description="YetF-like N-terminal transmembrane" evidence="9">
    <location>
        <begin position="6"/>
        <end position="78"/>
    </location>
</feature>
<keyword evidence="3" id="KW-1003">Cell membrane</keyword>
<sequence>MSIMLVVVIRSVISFFALLLLVRLMGKQQVAQLTFFDYVVGITIGSIASTISVQVNENLLSTLVGLVTWAVLAILLAILSMHNVRVRKMVDGEATIVVANGKVMEDNLKKIRIPIDQLLAELRTQGVFNISDVEFAMFEPGGKMSIQKKSQKQTLTPSDLNIQPQYDGLPTNLILDGVVLQDALYSLNLTKAWLQHQLSKQNIQDTTEVSLAQLDTKGNLYVDLKGDKQWYIIPVRE</sequence>
<keyword evidence="4 7" id="KW-0812">Transmembrane</keyword>
<reference evidence="10" key="1">
    <citation type="submission" date="2019-08" db="EMBL/GenBank/DDBJ databases">
        <authorList>
            <person name="Kucharzyk K."/>
            <person name="Murdoch R.W."/>
            <person name="Higgins S."/>
            <person name="Loffler F."/>
        </authorList>
    </citation>
    <scope>NUCLEOTIDE SEQUENCE</scope>
</reference>
<dbReference type="PANTHER" id="PTHR34582">
    <property type="entry name" value="UPF0702 TRANSMEMBRANE PROTEIN YCAP"/>
    <property type="match status" value="1"/>
</dbReference>
<dbReference type="Gene3D" id="3.30.240.20">
    <property type="entry name" value="bsu07140 like domains"/>
    <property type="match status" value="2"/>
</dbReference>
<organism evidence="10">
    <name type="scientific">bioreactor metagenome</name>
    <dbReference type="NCBI Taxonomy" id="1076179"/>
    <lineage>
        <taxon>unclassified sequences</taxon>
        <taxon>metagenomes</taxon>
        <taxon>ecological metagenomes</taxon>
    </lineage>
</organism>
<gene>
    <name evidence="10" type="ORF">SDC9_03904</name>
</gene>
<dbReference type="PANTHER" id="PTHR34582:SF7">
    <property type="entry name" value="UPF0702 TRANSMEMBRANE PROTEIN YDFS"/>
    <property type="match status" value="1"/>
</dbReference>
<dbReference type="InterPro" id="IPR048454">
    <property type="entry name" value="YetF_N"/>
</dbReference>
<dbReference type="Pfam" id="PF04239">
    <property type="entry name" value="DUF421"/>
    <property type="match status" value="1"/>
</dbReference>
<dbReference type="EMBL" id="VSSQ01000007">
    <property type="protein sequence ID" value="MPL58372.1"/>
    <property type="molecule type" value="Genomic_DNA"/>
</dbReference>
<dbReference type="Pfam" id="PF20730">
    <property type="entry name" value="YetF_N"/>
    <property type="match status" value="1"/>
</dbReference>
<feature type="transmembrane region" description="Helical" evidence="7">
    <location>
        <begin position="6"/>
        <end position="26"/>
    </location>
</feature>
<keyword evidence="5 7" id="KW-1133">Transmembrane helix</keyword>
<comment type="caution">
    <text evidence="10">The sequence shown here is derived from an EMBL/GenBank/DDBJ whole genome shotgun (WGS) entry which is preliminary data.</text>
</comment>
<dbReference type="InterPro" id="IPR007353">
    <property type="entry name" value="DUF421"/>
</dbReference>
<comment type="similarity">
    <text evidence="2">Belongs to the UPF0702 family.</text>
</comment>
<proteinExistence type="inferred from homology"/>
<comment type="subcellular location">
    <subcellularLocation>
        <location evidence="1">Cell membrane</location>
        <topology evidence="1">Multi-pass membrane protein</topology>
    </subcellularLocation>
</comment>
<evidence type="ECO:0000256" key="4">
    <source>
        <dbReference type="ARBA" id="ARBA00022692"/>
    </source>
</evidence>
<evidence type="ECO:0000256" key="2">
    <source>
        <dbReference type="ARBA" id="ARBA00006448"/>
    </source>
</evidence>
<evidence type="ECO:0000256" key="5">
    <source>
        <dbReference type="ARBA" id="ARBA00022989"/>
    </source>
</evidence>
<evidence type="ECO:0000259" key="9">
    <source>
        <dbReference type="Pfam" id="PF20730"/>
    </source>
</evidence>
<evidence type="ECO:0000259" key="8">
    <source>
        <dbReference type="Pfam" id="PF04239"/>
    </source>
</evidence>
<evidence type="ECO:0000256" key="6">
    <source>
        <dbReference type="ARBA" id="ARBA00023136"/>
    </source>
</evidence>
<accession>A0A644SXE8</accession>
<dbReference type="AlphaFoldDB" id="A0A644SXE8"/>
<dbReference type="InterPro" id="IPR023090">
    <property type="entry name" value="UPF0702_alpha/beta_dom_sf"/>
</dbReference>
<evidence type="ECO:0000256" key="7">
    <source>
        <dbReference type="SAM" id="Phobius"/>
    </source>
</evidence>
<feature type="transmembrane region" description="Helical" evidence="7">
    <location>
        <begin position="59"/>
        <end position="79"/>
    </location>
</feature>
<name>A0A644SXE8_9ZZZZ</name>
<feature type="domain" description="YetF C-terminal" evidence="8">
    <location>
        <begin position="82"/>
        <end position="214"/>
    </location>
</feature>
<evidence type="ECO:0000256" key="3">
    <source>
        <dbReference type="ARBA" id="ARBA00022475"/>
    </source>
</evidence>
<evidence type="ECO:0000256" key="1">
    <source>
        <dbReference type="ARBA" id="ARBA00004651"/>
    </source>
</evidence>
<evidence type="ECO:0000313" key="10">
    <source>
        <dbReference type="EMBL" id="MPL58372.1"/>
    </source>
</evidence>
<protein>
    <recommendedName>
        <fullName evidence="11">DUF421 domain-containing protein</fullName>
    </recommendedName>
</protein>
<keyword evidence="6 7" id="KW-0472">Membrane</keyword>